<dbReference type="AlphaFoldDB" id="A0A9N8L3W2"/>
<feature type="region of interest" description="Disordered" evidence="1">
    <location>
        <begin position="178"/>
        <end position="198"/>
    </location>
</feature>
<accession>A0A9N8L3W2</accession>
<dbReference type="Proteomes" id="UP001154114">
    <property type="component" value="Chromosome 18"/>
</dbReference>
<keyword evidence="4" id="KW-1185">Reference proteome</keyword>
<organism evidence="3 4">
    <name type="scientific">Chrysodeixis includens</name>
    <name type="common">Soybean looper</name>
    <name type="synonym">Pseudoplusia includens</name>
    <dbReference type="NCBI Taxonomy" id="689277"/>
    <lineage>
        <taxon>Eukaryota</taxon>
        <taxon>Metazoa</taxon>
        <taxon>Ecdysozoa</taxon>
        <taxon>Arthropoda</taxon>
        <taxon>Hexapoda</taxon>
        <taxon>Insecta</taxon>
        <taxon>Pterygota</taxon>
        <taxon>Neoptera</taxon>
        <taxon>Endopterygota</taxon>
        <taxon>Lepidoptera</taxon>
        <taxon>Glossata</taxon>
        <taxon>Ditrysia</taxon>
        <taxon>Noctuoidea</taxon>
        <taxon>Noctuidae</taxon>
        <taxon>Plusiinae</taxon>
        <taxon>Chrysodeixis</taxon>
    </lineage>
</organism>
<dbReference type="OrthoDB" id="68020at2759"/>
<sequence>MEERWCALAGHKPMTYLAQMTHVHYCLLELIGRARGNGQMTIGRTNLNKIIKDPKTLFYNRKYLREIDLIRTDHISQVVAGKALKALLVRLKRFHQPSVLTMPKRGALHNVVTYLLQQPDYSEKTEVIVKKGLITQKQNRRLQKTVNIFNFEERMVAADDKAKKTTVNLKRKFIYLSSKSDESSESDEETQEPPMKSQYKVGVSLMRQAYERF</sequence>
<dbReference type="EMBL" id="LR824021">
    <property type="protein sequence ID" value="CAD0203094.1"/>
    <property type="molecule type" value="Genomic_DNA"/>
</dbReference>
<reference evidence="3" key="1">
    <citation type="submission" date="2021-12" db="EMBL/GenBank/DDBJ databases">
        <authorList>
            <person name="King R."/>
        </authorList>
    </citation>
    <scope>NUCLEOTIDE SEQUENCE</scope>
</reference>
<proteinExistence type="predicted"/>
<protein>
    <recommendedName>
        <fullName evidence="2">B-block binding subunit of TFIIIC domain-containing protein</fullName>
    </recommendedName>
</protein>
<dbReference type="InterPro" id="IPR007309">
    <property type="entry name" value="TFIIIC_Bblock-bd"/>
</dbReference>
<gene>
    <name evidence="3" type="ORF">CINC_LOCUS4749</name>
</gene>
<feature type="domain" description="B-block binding subunit of TFIIIC" evidence="2">
    <location>
        <begin position="23"/>
        <end position="96"/>
    </location>
</feature>
<evidence type="ECO:0000313" key="4">
    <source>
        <dbReference type="Proteomes" id="UP001154114"/>
    </source>
</evidence>
<evidence type="ECO:0000256" key="1">
    <source>
        <dbReference type="SAM" id="MobiDB-lite"/>
    </source>
</evidence>
<evidence type="ECO:0000313" key="3">
    <source>
        <dbReference type="EMBL" id="CAD0203094.1"/>
    </source>
</evidence>
<name>A0A9N8L3W2_CHRIL</name>
<dbReference type="Pfam" id="PF04182">
    <property type="entry name" value="B-block_TFIIIC"/>
    <property type="match status" value="1"/>
</dbReference>
<evidence type="ECO:0000259" key="2">
    <source>
        <dbReference type="Pfam" id="PF04182"/>
    </source>
</evidence>